<keyword evidence="3" id="KW-1185">Reference proteome</keyword>
<name>A0AAQ4DLT5_AMBAM</name>
<feature type="transmembrane region" description="Helical" evidence="1">
    <location>
        <begin position="12"/>
        <end position="37"/>
    </location>
</feature>
<keyword evidence="1" id="KW-0472">Membrane</keyword>
<accession>A0AAQ4DLT5</accession>
<organism evidence="2 3">
    <name type="scientific">Amblyomma americanum</name>
    <name type="common">Lone star tick</name>
    <dbReference type="NCBI Taxonomy" id="6943"/>
    <lineage>
        <taxon>Eukaryota</taxon>
        <taxon>Metazoa</taxon>
        <taxon>Ecdysozoa</taxon>
        <taxon>Arthropoda</taxon>
        <taxon>Chelicerata</taxon>
        <taxon>Arachnida</taxon>
        <taxon>Acari</taxon>
        <taxon>Parasitiformes</taxon>
        <taxon>Ixodida</taxon>
        <taxon>Ixodoidea</taxon>
        <taxon>Ixodidae</taxon>
        <taxon>Amblyomminae</taxon>
        <taxon>Amblyomma</taxon>
    </lineage>
</organism>
<dbReference type="AlphaFoldDB" id="A0AAQ4DLT5"/>
<keyword evidence="1" id="KW-1133">Transmembrane helix</keyword>
<dbReference type="EMBL" id="JARKHS020029323">
    <property type="protein sequence ID" value="KAK8763425.1"/>
    <property type="molecule type" value="Genomic_DNA"/>
</dbReference>
<proteinExistence type="predicted"/>
<evidence type="ECO:0000313" key="3">
    <source>
        <dbReference type="Proteomes" id="UP001321473"/>
    </source>
</evidence>
<comment type="caution">
    <text evidence="2">The sequence shown here is derived from an EMBL/GenBank/DDBJ whole genome shotgun (WGS) entry which is preliminary data.</text>
</comment>
<keyword evidence="1" id="KW-0812">Transmembrane</keyword>
<reference evidence="2 3" key="1">
    <citation type="journal article" date="2023" name="Arcadia Sci">
        <title>De novo assembly of a long-read Amblyomma americanum tick genome.</title>
        <authorList>
            <person name="Chou S."/>
            <person name="Poskanzer K.E."/>
            <person name="Rollins M."/>
            <person name="Thuy-Boun P.S."/>
        </authorList>
    </citation>
    <scope>NUCLEOTIDE SEQUENCE [LARGE SCALE GENOMIC DNA]</scope>
    <source>
        <strain evidence="2">F_SG_1</strain>
        <tissue evidence="2">Salivary glands</tissue>
    </source>
</reference>
<dbReference type="Proteomes" id="UP001321473">
    <property type="component" value="Unassembled WGS sequence"/>
</dbReference>
<protein>
    <submittedName>
        <fullName evidence="2">Uncharacterized protein</fullName>
    </submittedName>
</protein>
<evidence type="ECO:0000313" key="2">
    <source>
        <dbReference type="EMBL" id="KAK8763425.1"/>
    </source>
</evidence>
<gene>
    <name evidence="2" type="ORF">V5799_033966</name>
</gene>
<sequence>MDPSETVGRLATGVIATIVVIVVAVVVAIVACCVCCIRGCMAQRDVHTVVVQSPAPGAFMQPSGPGVGQPSLAVSATAPPYPAM</sequence>
<evidence type="ECO:0000256" key="1">
    <source>
        <dbReference type="SAM" id="Phobius"/>
    </source>
</evidence>